<keyword evidence="6 9" id="KW-1133">Transmembrane helix</keyword>
<dbReference type="InterPro" id="IPR003594">
    <property type="entry name" value="HATPase_dom"/>
</dbReference>
<dbReference type="PANTHER" id="PTHR24421:SF37">
    <property type="entry name" value="SENSOR HISTIDINE KINASE NARS"/>
    <property type="match status" value="1"/>
</dbReference>
<evidence type="ECO:0000256" key="6">
    <source>
        <dbReference type="ARBA" id="ARBA00022989"/>
    </source>
</evidence>
<dbReference type="SMART" id="SM00387">
    <property type="entry name" value="HATPase_c"/>
    <property type="match status" value="1"/>
</dbReference>
<dbReference type="Gene3D" id="3.30.565.10">
    <property type="entry name" value="Histidine kinase-like ATPase, C-terminal domain"/>
    <property type="match status" value="1"/>
</dbReference>
<keyword evidence="4 9" id="KW-0812">Transmembrane</keyword>
<evidence type="ECO:0000256" key="2">
    <source>
        <dbReference type="ARBA" id="ARBA00022475"/>
    </source>
</evidence>
<sequence>MAAVLGEVRLDELARTPELRDVLLRHAYRSVWVQLGLRVLLVVFVALTIGFVPPEHDLAACWSIVTGYVVWAAALAALTRDRGVAPLRWMWLALLVDTCALSALTLVSGIAAEQSWTADVLVNGFYVIPMLAATSLRPMVCAAIALPTLAASVVVSVLTQQANAEPWSSILLRSLVLAGLGAGSVALSAVQLSRVLTIGSLLRERTGLLDDIVSVEAREQALLAENLHDGALQYLLAARQDLEDARDSGDPASFDRISHALRESSTLLRSTVSELHPAVLEQAGLARALADLAAGVAARARLTAELDLADWSEPTAVDRVLFAAAREALTNVAKHAHARTVLVSLHRDGPDAVLIVSDDGRGIAGDALAQRLADGHIGLASHRTRVAAVGGELQVEPNLPVGTRIRVRVPVPERSASPRPARLP</sequence>
<gene>
    <name evidence="11" type="ORF">FHU39_003218</name>
</gene>
<dbReference type="RefSeq" id="WP_183321541.1">
    <property type="nucleotide sequence ID" value="NZ_JACHVQ010000002.1"/>
</dbReference>
<feature type="transmembrane region" description="Helical" evidence="9">
    <location>
        <begin position="59"/>
        <end position="78"/>
    </location>
</feature>
<keyword evidence="12" id="KW-1185">Reference proteome</keyword>
<dbReference type="PANTHER" id="PTHR24421">
    <property type="entry name" value="NITRATE/NITRITE SENSOR PROTEIN NARX-RELATED"/>
    <property type="match status" value="1"/>
</dbReference>
<keyword evidence="2" id="KW-1003">Cell membrane</keyword>
<feature type="transmembrane region" description="Helical" evidence="9">
    <location>
        <begin position="35"/>
        <end position="53"/>
    </location>
</feature>
<dbReference type="GO" id="GO:0000160">
    <property type="term" value="P:phosphorelay signal transduction system"/>
    <property type="evidence" value="ECO:0007669"/>
    <property type="project" value="UniProtKB-KW"/>
</dbReference>
<dbReference type="SUPFAM" id="SSF55874">
    <property type="entry name" value="ATPase domain of HSP90 chaperone/DNA topoisomerase II/histidine kinase"/>
    <property type="match status" value="1"/>
</dbReference>
<name>A0A839N625_9MICO</name>
<dbReference type="AlphaFoldDB" id="A0A839N625"/>
<comment type="subcellular location">
    <subcellularLocation>
        <location evidence="1">Cell membrane</location>
        <topology evidence="1">Multi-pass membrane protein</topology>
    </subcellularLocation>
</comment>
<feature type="transmembrane region" description="Helical" evidence="9">
    <location>
        <begin position="170"/>
        <end position="190"/>
    </location>
</feature>
<reference evidence="11 12" key="1">
    <citation type="submission" date="2020-08" db="EMBL/GenBank/DDBJ databases">
        <title>Sequencing the genomes of 1000 actinobacteria strains.</title>
        <authorList>
            <person name="Klenk H.-P."/>
        </authorList>
    </citation>
    <scope>NUCLEOTIDE SEQUENCE [LARGE SCALE GENOMIC DNA]</scope>
    <source>
        <strain evidence="11 12">DSM 105369</strain>
    </source>
</reference>
<accession>A0A839N625</accession>
<dbReference type="CDD" id="cd16917">
    <property type="entry name" value="HATPase_UhpB-NarQ-NarX-like"/>
    <property type="match status" value="1"/>
</dbReference>
<dbReference type="Pfam" id="PF02518">
    <property type="entry name" value="HATPase_c"/>
    <property type="match status" value="1"/>
</dbReference>
<evidence type="ECO:0000256" key="4">
    <source>
        <dbReference type="ARBA" id="ARBA00022692"/>
    </source>
</evidence>
<evidence type="ECO:0000259" key="10">
    <source>
        <dbReference type="SMART" id="SM00387"/>
    </source>
</evidence>
<feature type="transmembrane region" description="Helical" evidence="9">
    <location>
        <begin position="140"/>
        <end position="158"/>
    </location>
</feature>
<dbReference type="EC" id="2.7.13.3" evidence="11"/>
<feature type="domain" description="Histidine kinase/HSP90-like ATPase" evidence="10">
    <location>
        <begin position="316"/>
        <end position="413"/>
    </location>
</feature>
<dbReference type="GO" id="GO:0005886">
    <property type="term" value="C:plasma membrane"/>
    <property type="evidence" value="ECO:0007669"/>
    <property type="project" value="UniProtKB-SubCell"/>
</dbReference>
<dbReference type="EMBL" id="JACHVQ010000002">
    <property type="protein sequence ID" value="MBB2893200.1"/>
    <property type="molecule type" value="Genomic_DNA"/>
</dbReference>
<protein>
    <submittedName>
        <fullName evidence="11">Two-component system NarL family sensor kinase</fullName>
        <ecNumber evidence="11">2.7.13.3</ecNumber>
    </submittedName>
</protein>
<proteinExistence type="predicted"/>
<evidence type="ECO:0000256" key="1">
    <source>
        <dbReference type="ARBA" id="ARBA00004651"/>
    </source>
</evidence>
<comment type="caution">
    <text evidence="11">The sequence shown here is derived from an EMBL/GenBank/DDBJ whole genome shotgun (WGS) entry which is preliminary data.</text>
</comment>
<evidence type="ECO:0000256" key="9">
    <source>
        <dbReference type="SAM" id="Phobius"/>
    </source>
</evidence>
<dbReference type="InterPro" id="IPR050482">
    <property type="entry name" value="Sensor_HK_TwoCompSys"/>
</dbReference>
<evidence type="ECO:0000313" key="12">
    <source>
        <dbReference type="Proteomes" id="UP000559182"/>
    </source>
</evidence>
<evidence type="ECO:0000313" key="11">
    <source>
        <dbReference type="EMBL" id="MBB2893200.1"/>
    </source>
</evidence>
<dbReference type="InterPro" id="IPR036890">
    <property type="entry name" value="HATPase_C_sf"/>
</dbReference>
<organism evidence="11 12">
    <name type="scientific">Flexivirga oryzae</name>
    <dbReference type="NCBI Taxonomy" id="1794944"/>
    <lineage>
        <taxon>Bacteria</taxon>
        <taxon>Bacillati</taxon>
        <taxon>Actinomycetota</taxon>
        <taxon>Actinomycetes</taxon>
        <taxon>Micrococcales</taxon>
        <taxon>Dermacoccaceae</taxon>
        <taxon>Flexivirga</taxon>
    </lineage>
</organism>
<keyword evidence="3 11" id="KW-0808">Transferase</keyword>
<feature type="transmembrane region" description="Helical" evidence="9">
    <location>
        <begin position="90"/>
        <end position="110"/>
    </location>
</feature>
<dbReference type="GO" id="GO:0004673">
    <property type="term" value="F:protein histidine kinase activity"/>
    <property type="evidence" value="ECO:0007669"/>
    <property type="project" value="UniProtKB-EC"/>
</dbReference>
<evidence type="ECO:0000256" key="8">
    <source>
        <dbReference type="ARBA" id="ARBA00023136"/>
    </source>
</evidence>
<keyword evidence="7" id="KW-0902">Two-component regulatory system</keyword>
<dbReference type="Proteomes" id="UP000559182">
    <property type="component" value="Unassembled WGS sequence"/>
</dbReference>
<evidence type="ECO:0000256" key="3">
    <source>
        <dbReference type="ARBA" id="ARBA00022679"/>
    </source>
</evidence>
<keyword evidence="8 9" id="KW-0472">Membrane</keyword>
<keyword evidence="5 11" id="KW-0418">Kinase</keyword>
<evidence type="ECO:0000256" key="7">
    <source>
        <dbReference type="ARBA" id="ARBA00023012"/>
    </source>
</evidence>
<evidence type="ECO:0000256" key="5">
    <source>
        <dbReference type="ARBA" id="ARBA00022777"/>
    </source>
</evidence>